<dbReference type="OrthoDB" id="9801392at2"/>
<feature type="domain" description="Plasmid pRiA4b Orf3-like" evidence="2">
    <location>
        <begin position="111"/>
        <end position="283"/>
    </location>
</feature>
<dbReference type="InterPro" id="IPR036390">
    <property type="entry name" value="WH_DNA-bd_sf"/>
</dbReference>
<organism evidence="3 4">
    <name type="scientific">Novipirellula herctigrandis</name>
    <dbReference type="NCBI Taxonomy" id="2527986"/>
    <lineage>
        <taxon>Bacteria</taxon>
        <taxon>Pseudomonadati</taxon>
        <taxon>Planctomycetota</taxon>
        <taxon>Planctomycetia</taxon>
        <taxon>Pirellulales</taxon>
        <taxon>Pirellulaceae</taxon>
        <taxon>Novipirellula</taxon>
    </lineage>
</organism>
<dbReference type="InterPro" id="IPR036388">
    <property type="entry name" value="WH-like_DNA-bd_sf"/>
</dbReference>
<reference evidence="3 4" key="1">
    <citation type="submission" date="2019-02" db="EMBL/GenBank/DDBJ databases">
        <title>Deep-cultivation of Planctomycetes and their phenomic and genomic characterization uncovers novel biology.</title>
        <authorList>
            <person name="Wiegand S."/>
            <person name="Jogler M."/>
            <person name="Boedeker C."/>
            <person name="Pinto D."/>
            <person name="Vollmers J."/>
            <person name="Rivas-Marin E."/>
            <person name="Kohn T."/>
            <person name="Peeters S.H."/>
            <person name="Heuer A."/>
            <person name="Rast P."/>
            <person name="Oberbeckmann S."/>
            <person name="Bunk B."/>
            <person name="Jeske O."/>
            <person name="Meyerdierks A."/>
            <person name="Storesund J.E."/>
            <person name="Kallscheuer N."/>
            <person name="Luecker S."/>
            <person name="Lage O.M."/>
            <person name="Pohl T."/>
            <person name="Merkel B.J."/>
            <person name="Hornburger P."/>
            <person name="Mueller R.-W."/>
            <person name="Bruemmer F."/>
            <person name="Labrenz M."/>
            <person name="Spormann A.M."/>
            <person name="Op Den Camp H."/>
            <person name="Overmann J."/>
            <person name="Amann R."/>
            <person name="Jetten M.S.M."/>
            <person name="Mascher T."/>
            <person name="Medema M.H."/>
            <person name="Devos D.P."/>
            <person name="Kaster A.-K."/>
            <person name="Ovreas L."/>
            <person name="Rohde M."/>
            <person name="Galperin M.Y."/>
            <person name="Jogler C."/>
        </authorList>
    </citation>
    <scope>NUCLEOTIDE SEQUENCE [LARGE SCALE GENOMIC DNA]</scope>
    <source>
        <strain evidence="3 4">CA13</strain>
    </source>
</reference>
<sequence length="295" mass="33668">MPSFTPTQGRYLSFLLAYIEGFGLPPAESEIANALKVSPPSVNQMMKMLEKKGLIQRQAGVARSIEILIDRSEIPMWTGKRMTRTVTGWASTKPRVTKTELAQQSRSSQTVYQFKLSLRGIKPPIWRRIETLDVTLAKFHEAIQTAMGWTNSHLHAFEFGRVRYTDPRMLDDVFPDPSEKSYGKMKISDLIKQHGPKLRLIYLYDFGDGWEHDVLLEKTTTRQPAICYPRCLAGKHNCPPEDVGGIYGYEHFLDAIGNPEHEEHDDFTEWAGEFDAEAFDLDETNEAMRVGLPSW</sequence>
<dbReference type="PANTHER" id="PTHR41878:SF1">
    <property type="entry name" value="TNPR PROTEIN"/>
    <property type="match status" value="1"/>
</dbReference>
<name>A0A5C5YZB4_9BACT</name>
<evidence type="ECO:0000259" key="1">
    <source>
        <dbReference type="Pfam" id="PF01726"/>
    </source>
</evidence>
<dbReference type="AlphaFoldDB" id="A0A5C5YZB4"/>
<dbReference type="InterPro" id="IPR006199">
    <property type="entry name" value="LexA_DNA-bd_dom"/>
</dbReference>
<dbReference type="Gene3D" id="1.10.10.10">
    <property type="entry name" value="Winged helix-like DNA-binding domain superfamily/Winged helix DNA-binding domain"/>
    <property type="match status" value="1"/>
</dbReference>
<comment type="caution">
    <text evidence="3">The sequence shown here is derived from an EMBL/GenBank/DDBJ whole genome shotgun (WGS) entry which is preliminary data.</text>
</comment>
<dbReference type="RefSeq" id="WP_146395465.1">
    <property type="nucleotide sequence ID" value="NZ_SJPJ01000001.1"/>
</dbReference>
<feature type="domain" description="LexA repressor DNA-binding" evidence="1">
    <location>
        <begin position="2"/>
        <end position="63"/>
    </location>
</feature>
<dbReference type="GO" id="GO:0004252">
    <property type="term" value="F:serine-type endopeptidase activity"/>
    <property type="evidence" value="ECO:0007669"/>
    <property type="project" value="InterPro"/>
</dbReference>
<dbReference type="InterPro" id="IPR012912">
    <property type="entry name" value="Plasmid_pRiA4b_Orf3-like"/>
</dbReference>
<accession>A0A5C5YZB4</accession>
<protein>
    <submittedName>
        <fullName evidence="3">LexA repressor</fullName>
    </submittedName>
</protein>
<dbReference type="Pfam" id="PF07929">
    <property type="entry name" value="PRiA4_ORF3"/>
    <property type="match status" value="1"/>
</dbReference>
<evidence type="ECO:0000259" key="2">
    <source>
        <dbReference type="Pfam" id="PF07929"/>
    </source>
</evidence>
<dbReference type="SUPFAM" id="SSF159941">
    <property type="entry name" value="MM3350-like"/>
    <property type="match status" value="1"/>
</dbReference>
<dbReference type="InterPro" id="IPR024047">
    <property type="entry name" value="MM3350-like_sf"/>
</dbReference>
<dbReference type="Pfam" id="PF01726">
    <property type="entry name" value="LexA_DNA_bind"/>
    <property type="match status" value="1"/>
</dbReference>
<dbReference type="EMBL" id="SJPJ01000001">
    <property type="protein sequence ID" value="TWT80439.1"/>
    <property type="molecule type" value="Genomic_DNA"/>
</dbReference>
<dbReference type="SUPFAM" id="SSF46785">
    <property type="entry name" value="Winged helix' DNA-binding domain"/>
    <property type="match status" value="1"/>
</dbReference>
<proteinExistence type="predicted"/>
<dbReference type="Proteomes" id="UP000315010">
    <property type="component" value="Unassembled WGS sequence"/>
</dbReference>
<evidence type="ECO:0000313" key="4">
    <source>
        <dbReference type="Proteomes" id="UP000315010"/>
    </source>
</evidence>
<keyword evidence="4" id="KW-1185">Reference proteome</keyword>
<dbReference type="Gene3D" id="3.10.290.30">
    <property type="entry name" value="MM3350-like"/>
    <property type="match status" value="1"/>
</dbReference>
<dbReference type="PANTHER" id="PTHR41878">
    <property type="entry name" value="LEXA REPRESSOR-RELATED"/>
    <property type="match status" value="1"/>
</dbReference>
<dbReference type="GO" id="GO:0006508">
    <property type="term" value="P:proteolysis"/>
    <property type="evidence" value="ECO:0007669"/>
    <property type="project" value="InterPro"/>
</dbReference>
<evidence type="ECO:0000313" key="3">
    <source>
        <dbReference type="EMBL" id="TWT80439.1"/>
    </source>
</evidence>
<gene>
    <name evidence="3" type="ORF">CA13_18560</name>
</gene>